<dbReference type="InterPro" id="IPR000821">
    <property type="entry name" value="Ala_racemase"/>
</dbReference>
<dbReference type="InterPro" id="IPR009006">
    <property type="entry name" value="Ala_racemase/Decarboxylase_C"/>
</dbReference>
<dbReference type="PANTHER" id="PTHR30511:SF0">
    <property type="entry name" value="ALANINE RACEMASE, CATABOLIC-RELATED"/>
    <property type="match status" value="1"/>
</dbReference>
<dbReference type="Proteomes" id="UP000243847">
    <property type="component" value="Chromosome sequence1"/>
</dbReference>
<gene>
    <name evidence="8" type="ORF">AUMI_111830</name>
</gene>
<dbReference type="GeneID" id="80452371"/>
<evidence type="ECO:0000313" key="9">
    <source>
        <dbReference type="Proteomes" id="UP000243847"/>
    </source>
</evidence>
<evidence type="ECO:0000256" key="5">
    <source>
        <dbReference type="PIRSR" id="PIRSR600821-50"/>
    </source>
</evidence>
<dbReference type="GO" id="GO:0008784">
    <property type="term" value="F:alanine racemase activity"/>
    <property type="evidence" value="ECO:0007669"/>
    <property type="project" value="UniProtKB-UniRule"/>
</dbReference>
<organism evidence="8 9">
    <name type="scientific">Aurantimicrobium minutum</name>
    <dbReference type="NCBI Taxonomy" id="708131"/>
    <lineage>
        <taxon>Bacteria</taxon>
        <taxon>Bacillati</taxon>
        <taxon>Actinomycetota</taxon>
        <taxon>Actinomycetes</taxon>
        <taxon>Micrococcales</taxon>
        <taxon>Microbacteriaceae</taxon>
        <taxon>Aurantimicrobium</taxon>
    </lineage>
</organism>
<protein>
    <recommendedName>
        <fullName evidence="4">Alanine racemase</fullName>
        <ecNumber evidence="4">5.1.1.1</ecNumber>
    </recommendedName>
</protein>
<comment type="similarity">
    <text evidence="4">Belongs to the alanine racemase family.</text>
</comment>
<evidence type="ECO:0000256" key="2">
    <source>
        <dbReference type="ARBA" id="ARBA00022898"/>
    </source>
</evidence>
<proteinExistence type="inferred from homology"/>
<dbReference type="KEGG" id="amin:AUMI_111830"/>
<name>A0A173LXP2_9MICO</name>
<dbReference type="PRINTS" id="PR00992">
    <property type="entry name" value="ALARACEMASE"/>
</dbReference>
<dbReference type="FunFam" id="3.20.20.10:FF:000002">
    <property type="entry name" value="Alanine racemase"/>
    <property type="match status" value="1"/>
</dbReference>
<accession>A0A173LXP2</accession>
<dbReference type="Pfam" id="PF01168">
    <property type="entry name" value="Ala_racemase_N"/>
    <property type="match status" value="1"/>
</dbReference>
<dbReference type="UniPathway" id="UPA00042">
    <property type="reaction ID" value="UER00497"/>
</dbReference>
<dbReference type="SMART" id="SM01005">
    <property type="entry name" value="Ala_racemase_C"/>
    <property type="match status" value="1"/>
</dbReference>
<feature type="modified residue" description="N6-(pyridoxal phosphate)lysine" evidence="4 5">
    <location>
        <position position="37"/>
    </location>
</feature>
<dbReference type="PROSITE" id="PS00395">
    <property type="entry name" value="ALANINE_RACEMASE"/>
    <property type="match status" value="1"/>
</dbReference>
<evidence type="ECO:0000256" key="6">
    <source>
        <dbReference type="PIRSR" id="PIRSR600821-52"/>
    </source>
</evidence>
<dbReference type="PANTHER" id="PTHR30511">
    <property type="entry name" value="ALANINE RACEMASE"/>
    <property type="match status" value="1"/>
</dbReference>
<evidence type="ECO:0000256" key="3">
    <source>
        <dbReference type="ARBA" id="ARBA00023235"/>
    </source>
</evidence>
<comment type="cofactor">
    <cofactor evidence="1 4 5">
        <name>pyridoxal 5'-phosphate</name>
        <dbReference type="ChEBI" id="CHEBI:597326"/>
    </cofactor>
</comment>
<dbReference type="EMBL" id="AP017457">
    <property type="protein sequence ID" value="BAU99725.1"/>
    <property type="molecule type" value="Genomic_DNA"/>
</dbReference>
<evidence type="ECO:0000256" key="1">
    <source>
        <dbReference type="ARBA" id="ARBA00001933"/>
    </source>
</evidence>
<dbReference type="RefSeq" id="WP_096382481.1">
    <property type="nucleotide sequence ID" value="NZ_AP017457.1"/>
</dbReference>
<feature type="binding site" evidence="4 6">
    <location>
        <position position="135"/>
    </location>
    <ligand>
        <name>substrate</name>
    </ligand>
</feature>
<dbReference type="GO" id="GO:0030632">
    <property type="term" value="P:D-alanine biosynthetic process"/>
    <property type="evidence" value="ECO:0007669"/>
    <property type="project" value="UniProtKB-UniRule"/>
</dbReference>
<comment type="pathway">
    <text evidence="4">Amino-acid biosynthesis; D-alanine biosynthesis; D-alanine from L-alanine: step 1/1.</text>
</comment>
<dbReference type="Gene3D" id="3.20.20.10">
    <property type="entry name" value="Alanine racemase"/>
    <property type="match status" value="1"/>
</dbReference>
<sequence length="375" mass="39872">MSHTPFRIARVNTDAIAGNVRRIREITGVDDVLIVVKANAYGHGMVPAARAALAGGATWLGTADISEALTLREAGITAPVLCWIHAPDETFDEAVGVDITLGAVSVAQLNAIAAAGHRVHKTPRVHLKLDTGLSRNGASPNQWDAFFRTAAELHASGDLVVEGVMSHLSNTTPEDDLEQLKVFLVGISELADAGIEPPYVHLAASLAALTLPETRFNMVRSGIAAYGIGPTEEHRPEQFGLTPAMTLEGRVVAVRRVPENTGVSYGYLHRTPHESTLALIPFGYGDGINRDASLNGPVLLNGSTYPVAGRIAMDQFLVNVGDDPVAVGDHVVLFGNPELGHPSVHDWAAAAGSIGYEIVTRLIPTRLEYIYEGQV</sequence>
<dbReference type="GO" id="GO:0030170">
    <property type="term" value="F:pyridoxal phosphate binding"/>
    <property type="evidence" value="ECO:0007669"/>
    <property type="project" value="UniProtKB-UniRule"/>
</dbReference>
<evidence type="ECO:0000259" key="7">
    <source>
        <dbReference type="SMART" id="SM01005"/>
    </source>
</evidence>
<dbReference type="InterPro" id="IPR029066">
    <property type="entry name" value="PLP-binding_barrel"/>
</dbReference>
<keyword evidence="3 4" id="KW-0413">Isomerase</keyword>
<reference evidence="8 9" key="1">
    <citation type="journal article" date="2016" name="Genome Announc.">
        <title>Complete Genome Sequence of Aurantimicrobium minutum Type Strain KNCT, a Planktonic Ultramicrobacterium Isolated from River Water.</title>
        <authorList>
            <person name="Nakai R."/>
            <person name="Fujisawa T."/>
            <person name="Nakamura Y."/>
            <person name="Nishide H."/>
            <person name="Uchiyama I."/>
            <person name="Baba T."/>
            <person name="Toyoda A."/>
            <person name="Fujiyama A."/>
            <person name="Naganuma T."/>
            <person name="Niki H."/>
        </authorList>
    </citation>
    <scope>NUCLEOTIDE SEQUENCE [LARGE SCALE GENOMIC DNA]</scope>
    <source>
        <strain evidence="8 9">KNC</strain>
    </source>
</reference>
<dbReference type="HAMAP" id="MF_01201">
    <property type="entry name" value="Ala_racemase"/>
    <property type="match status" value="1"/>
</dbReference>
<dbReference type="OrthoDB" id="9813814at2"/>
<dbReference type="SUPFAM" id="SSF51419">
    <property type="entry name" value="PLP-binding barrel"/>
    <property type="match status" value="1"/>
</dbReference>
<comment type="function">
    <text evidence="4">Catalyzes the interconversion of L-alanine and D-alanine. May also act on other amino acids.</text>
</comment>
<feature type="domain" description="Alanine racemase C-terminal" evidence="7">
    <location>
        <begin position="244"/>
        <end position="372"/>
    </location>
</feature>
<dbReference type="InterPro" id="IPR011079">
    <property type="entry name" value="Ala_racemase_C"/>
</dbReference>
<dbReference type="GO" id="GO:0009252">
    <property type="term" value="P:peptidoglycan biosynthetic process"/>
    <property type="evidence" value="ECO:0007669"/>
    <property type="project" value="TreeGrafter"/>
</dbReference>
<dbReference type="EC" id="5.1.1.1" evidence="4"/>
<feature type="active site" description="Proton acceptor; specific for D-alanine" evidence="4">
    <location>
        <position position="37"/>
    </location>
</feature>
<comment type="catalytic activity">
    <reaction evidence="4">
        <text>L-alanine = D-alanine</text>
        <dbReference type="Rhea" id="RHEA:20249"/>
        <dbReference type="ChEBI" id="CHEBI:57416"/>
        <dbReference type="ChEBI" id="CHEBI:57972"/>
        <dbReference type="EC" id="5.1.1.1"/>
    </reaction>
</comment>
<dbReference type="NCBIfam" id="TIGR00492">
    <property type="entry name" value="alr"/>
    <property type="match status" value="1"/>
</dbReference>
<dbReference type="InterPro" id="IPR020622">
    <property type="entry name" value="Ala_racemase_pyridoxalP-BS"/>
</dbReference>
<keyword evidence="2 4" id="KW-0663">Pyridoxal phosphate</keyword>
<dbReference type="Gene3D" id="2.40.37.10">
    <property type="entry name" value="Lyase, Ornithine Decarboxylase, Chain A, domain 1"/>
    <property type="match status" value="1"/>
</dbReference>
<feature type="binding site" evidence="4 6">
    <location>
        <position position="313"/>
    </location>
    <ligand>
        <name>substrate</name>
    </ligand>
</feature>
<dbReference type="InterPro" id="IPR001608">
    <property type="entry name" value="Ala_racemase_N"/>
</dbReference>
<dbReference type="Pfam" id="PF00842">
    <property type="entry name" value="Ala_racemase_C"/>
    <property type="match status" value="1"/>
</dbReference>
<evidence type="ECO:0000313" key="8">
    <source>
        <dbReference type="EMBL" id="BAU99725.1"/>
    </source>
</evidence>
<dbReference type="AlphaFoldDB" id="A0A173LXP2"/>
<dbReference type="CDD" id="cd00430">
    <property type="entry name" value="PLPDE_III_AR"/>
    <property type="match status" value="1"/>
</dbReference>
<dbReference type="SUPFAM" id="SSF50621">
    <property type="entry name" value="Alanine racemase C-terminal domain-like"/>
    <property type="match status" value="1"/>
</dbReference>
<feature type="active site" description="Proton acceptor; specific for L-alanine" evidence="4">
    <location>
        <position position="265"/>
    </location>
</feature>
<evidence type="ECO:0000256" key="4">
    <source>
        <dbReference type="HAMAP-Rule" id="MF_01201"/>
    </source>
</evidence>
<dbReference type="GO" id="GO:0005829">
    <property type="term" value="C:cytosol"/>
    <property type="evidence" value="ECO:0007669"/>
    <property type="project" value="TreeGrafter"/>
</dbReference>